<evidence type="ECO:0000313" key="8">
    <source>
        <dbReference type="EMBL" id="SDE32540.1"/>
    </source>
</evidence>
<keyword evidence="3 7" id="KW-0521">NADP</keyword>
<dbReference type="GO" id="GO:0050570">
    <property type="term" value="F:4-hydroxythreonine-4-phosphate dehydrogenase activity"/>
    <property type="evidence" value="ECO:0007669"/>
    <property type="project" value="UniProtKB-UniRule"/>
</dbReference>
<reference evidence="8 9" key="1">
    <citation type="submission" date="2016-10" db="EMBL/GenBank/DDBJ databases">
        <authorList>
            <person name="de Groot N.N."/>
        </authorList>
    </citation>
    <scope>NUCLEOTIDE SEQUENCE [LARGE SCALE GENOMIC DNA]</scope>
    <source>
        <strain evidence="8 9">ATCC 700224</strain>
    </source>
</reference>
<dbReference type="NCBIfam" id="NF003699">
    <property type="entry name" value="PRK05312.1"/>
    <property type="match status" value="1"/>
</dbReference>
<evidence type="ECO:0000256" key="2">
    <source>
        <dbReference type="ARBA" id="ARBA00022723"/>
    </source>
</evidence>
<dbReference type="GO" id="GO:0000287">
    <property type="term" value="F:magnesium ion binding"/>
    <property type="evidence" value="ECO:0007669"/>
    <property type="project" value="UniProtKB-UniRule"/>
</dbReference>
<dbReference type="Gene3D" id="3.40.718.10">
    <property type="entry name" value="Isopropylmalate Dehydrogenase"/>
    <property type="match status" value="1"/>
</dbReference>
<feature type="binding site" evidence="7">
    <location>
        <position position="148"/>
    </location>
    <ligand>
        <name>substrate</name>
    </ligand>
</feature>
<evidence type="ECO:0000256" key="5">
    <source>
        <dbReference type="ARBA" id="ARBA00023027"/>
    </source>
</evidence>
<proteinExistence type="inferred from homology"/>
<comment type="miscellaneous">
    <text evidence="7">The active site is located at the dimer interface.</text>
</comment>
<evidence type="ECO:0000256" key="7">
    <source>
        <dbReference type="HAMAP-Rule" id="MF_00536"/>
    </source>
</evidence>
<feature type="binding site" evidence="7">
    <location>
        <position position="179"/>
    </location>
    <ligand>
        <name>a divalent metal cation</name>
        <dbReference type="ChEBI" id="CHEBI:60240"/>
        <note>ligand shared between dimeric partners</note>
    </ligand>
</feature>
<keyword evidence="2 7" id="KW-0479">Metal-binding</keyword>
<dbReference type="NCBIfam" id="TIGR00557">
    <property type="entry name" value="pdxA"/>
    <property type="match status" value="1"/>
</dbReference>
<comment type="subunit">
    <text evidence="7">Homodimer.</text>
</comment>
<evidence type="ECO:0000256" key="4">
    <source>
        <dbReference type="ARBA" id="ARBA00023002"/>
    </source>
</evidence>
<keyword evidence="4 7" id="KW-0560">Oxidoreductase</keyword>
<dbReference type="PANTHER" id="PTHR30004:SF6">
    <property type="entry name" value="D-THREONATE 4-PHOSPHATE DEHYDROGENASE"/>
    <property type="match status" value="1"/>
</dbReference>
<dbReference type="UniPathway" id="UPA00244">
    <property type="reaction ID" value="UER00312"/>
</dbReference>
<keyword evidence="9" id="KW-1185">Reference proteome</keyword>
<dbReference type="AlphaFoldDB" id="A0A1G7C181"/>
<comment type="similarity">
    <text evidence="7">Belongs to the PdxA family.</text>
</comment>
<keyword evidence="7" id="KW-0170">Cobalt</keyword>
<feature type="binding site" evidence="7">
    <location>
        <position position="296"/>
    </location>
    <ligand>
        <name>substrate</name>
    </ligand>
</feature>
<dbReference type="InterPro" id="IPR037510">
    <property type="entry name" value="PdxA"/>
</dbReference>
<feature type="binding site" evidence="7">
    <location>
        <position position="305"/>
    </location>
    <ligand>
        <name>substrate</name>
    </ligand>
</feature>
<dbReference type="GO" id="GO:0051287">
    <property type="term" value="F:NAD binding"/>
    <property type="evidence" value="ECO:0007669"/>
    <property type="project" value="InterPro"/>
</dbReference>
<comment type="subcellular location">
    <subcellularLocation>
        <location evidence="7">Cytoplasm</location>
    </subcellularLocation>
</comment>
<dbReference type="EMBL" id="FNAP01000005">
    <property type="protein sequence ID" value="SDE32540.1"/>
    <property type="molecule type" value="Genomic_DNA"/>
</dbReference>
<dbReference type="OrthoDB" id="9801783at2"/>
<feature type="binding site" evidence="7">
    <location>
        <position position="224"/>
    </location>
    <ligand>
        <name>a divalent metal cation</name>
        <dbReference type="ChEBI" id="CHEBI:60240"/>
        <note>ligand shared between dimeric partners</note>
    </ligand>
</feature>
<dbReference type="InterPro" id="IPR005255">
    <property type="entry name" value="PdxA_fam"/>
</dbReference>
<keyword evidence="7" id="KW-0460">Magnesium</keyword>
<dbReference type="GO" id="GO:0008615">
    <property type="term" value="P:pyridoxine biosynthetic process"/>
    <property type="evidence" value="ECO:0007669"/>
    <property type="project" value="UniProtKB-UniRule"/>
</dbReference>
<dbReference type="Pfam" id="PF04166">
    <property type="entry name" value="PdxA"/>
    <property type="match status" value="1"/>
</dbReference>
<evidence type="ECO:0000256" key="1">
    <source>
        <dbReference type="ARBA" id="ARBA00022490"/>
    </source>
</evidence>
<dbReference type="Proteomes" id="UP000199412">
    <property type="component" value="Unassembled WGS sequence"/>
</dbReference>
<dbReference type="GO" id="GO:0050897">
    <property type="term" value="F:cobalt ion binding"/>
    <property type="evidence" value="ECO:0007669"/>
    <property type="project" value="UniProtKB-UniRule"/>
</dbReference>
<dbReference type="RefSeq" id="WP_092785372.1">
    <property type="nucleotide sequence ID" value="NZ_FNAP01000005.1"/>
</dbReference>
<organism evidence="8 9">
    <name type="scientific">Rhodospira trueperi</name>
    <dbReference type="NCBI Taxonomy" id="69960"/>
    <lineage>
        <taxon>Bacteria</taxon>
        <taxon>Pseudomonadati</taxon>
        <taxon>Pseudomonadota</taxon>
        <taxon>Alphaproteobacteria</taxon>
        <taxon>Rhodospirillales</taxon>
        <taxon>Rhodospirillaceae</taxon>
        <taxon>Rhodospira</taxon>
    </lineage>
</organism>
<evidence type="ECO:0000313" key="9">
    <source>
        <dbReference type="Proteomes" id="UP000199412"/>
    </source>
</evidence>
<comment type="pathway">
    <text evidence="7">Cofactor biosynthesis; pyridoxine 5'-phosphate biosynthesis; pyridoxine 5'-phosphate from D-erythrose 4-phosphate: step 4/5.</text>
</comment>
<keyword evidence="7" id="KW-0862">Zinc</keyword>
<accession>A0A1G7C181</accession>
<keyword evidence="6 7" id="KW-0664">Pyridoxine biosynthesis</keyword>
<gene>
    <name evidence="7" type="primary">pdxA</name>
    <name evidence="8" type="ORF">SAMN05421720_105241</name>
</gene>
<dbReference type="GO" id="GO:0042823">
    <property type="term" value="P:pyridoxal phosphate biosynthetic process"/>
    <property type="evidence" value="ECO:0007669"/>
    <property type="project" value="UniProtKB-UniRule"/>
</dbReference>
<dbReference type="EC" id="1.1.1.262" evidence="7"/>
<evidence type="ECO:0000256" key="6">
    <source>
        <dbReference type="ARBA" id="ARBA00023096"/>
    </source>
</evidence>
<feature type="binding site" evidence="7">
    <location>
        <position position="287"/>
    </location>
    <ligand>
        <name>substrate</name>
    </ligand>
</feature>
<dbReference type="GO" id="GO:0008270">
    <property type="term" value="F:zinc ion binding"/>
    <property type="evidence" value="ECO:0007669"/>
    <property type="project" value="UniProtKB-UniRule"/>
</dbReference>
<dbReference type="SUPFAM" id="SSF53659">
    <property type="entry name" value="Isocitrate/Isopropylmalate dehydrogenase-like"/>
    <property type="match status" value="1"/>
</dbReference>
<dbReference type="GO" id="GO:0005737">
    <property type="term" value="C:cytoplasm"/>
    <property type="evidence" value="ECO:0007669"/>
    <property type="project" value="UniProtKB-SubCell"/>
</dbReference>
<comment type="function">
    <text evidence="7">Catalyzes the NAD(P)-dependent oxidation of 4-(phosphooxy)-L-threonine (HTP) into 2-amino-3-oxo-4-(phosphooxy)butyric acid which spontaneously decarboxylates to form 3-amino-2-oxopropyl phosphate (AHAP).</text>
</comment>
<evidence type="ECO:0000256" key="3">
    <source>
        <dbReference type="ARBA" id="ARBA00022857"/>
    </source>
</evidence>
<dbReference type="HAMAP" id="MF_00536">
    <property type="entry name" value="PdxA"/>
    <property type="match status" value="1"/>
</dbReference>
<comment type="catalytic activity">
    <reaction evidence="7">
        <text>4-(phosphooxy)-L-threonine + NAD(+) = 3-amino-2-oxopropyl phosphate + CO2 + NADH</text>
        <dbReference type="Rhea" id="RHEA:32275"/>
        <dbReference type="ChEBI" id="CHEBI:16526"/>
        <dbReference type="ChEBI" id="CHEBI:57279"/>
        <dbReference type="ChEBI" id="CHEBI:57540"/>
        <dbReference type="ChEBI" id="CHEBI:57945"/>
        <dbReference type="ChEBI" id="CHEBI:58452"/>
        <dbReference type="EC" id="1.1.1.262"/>
    </reaction>
</comment>
<dbReference type="PANTHER" id="PTHR30004">
    <property type="entry name" value="4-HYDROXYTHREONINE-4-PHOSPHATE DEHYDROGENASE"/>
    <property type="match status" value="1"/>
</dbReference>
<keyword evidence="1 7" id="KW-0963">Cytoplasm</keyword>
<protein>
    <recommendedName>
        <fullName evidence="7">4-hydroxythreonine-4-phosphate dehydrogenase</fullName>
        <ecNumber evidence="7">1.1.1.262</ecNumber>
    </recommendedName>
    <alternativeName>
        <fullName evidence="7">4-(phosphohydroxy)-L-threonine dehydrogenase</fullName>
    </alternativeName>
</protein>
<keyword evidence="5 7" id="KW-0520">NAD</keyword>
<dbReference type="STRING" id="69960.SAMN05421720_105241"/>
<comment type="cofactor">
    <cofactor evidence="7">
        <name>Zn(2+)</name>
        <dbReference type="ChEBI" id="CHEBI:29105"/>
    </cofactor>
    <cofactor evidence="7">
        <name>Mg(2+)</name>
        <dbReference type="ChEBI" id="CHEBI:18420"/>
    </cofactor>
    <cofactor evidence="7">
        <name>Co(2+)</name>
        <dbReference type="ChEBI" id="CHEBI:48828"/>
    </cofactor>
    <text evidence="7">Binds 1 divalent metal cation per subunit. Can use ions such as Zn(2+), Mg(2+) or Co(2+).</text>
</comment>
<sequence>MSRPFAPAPTGGAPPLALTMGEPAGIGAEIALAAWRRRLEPAVPPFVLLDDADRVEALAADLGWTVPIARVERSSQAPDRFADALPVLHRPLPSRVRPGHPDPVNAGAVRDAIAEAVALVTGGDCAAVVTNPINKGVLQGAGFPFPGHTEFLADLAGEGLPAVMMLACDALRVVPVTIHIPLARVPSALTTEAIATAGRITARALARDFGIAAPRLAVAALNPHAGEHGRMGDEEGRVIQPAVDVLRAEGVTVSDPAPADTLFHAGARARYDAVLCMYHDQALIPLKTIDFAGGVNVTLGLPFVRTSPDHGTAFDIAGQGRADPTSLIAALRMAAEMAARRAATAPP</sequence>
<name>A0A1G7C181_9PROT</name>
<feature type="binding site" evidence="7">
    <location>
        <position position="149"/>
    </location>
    <ligand>
        <name>substrate</name>
    </ligand>
</feature>
<feature type="binding site" evidence="7">
    <location>
        <position position="279"/>
    </location>
    <ligand>
        <name>a divalent metal cation</name>
        <dbReference type="ChEBI" id="CHEBI:60240"/>
        <note>ligand shared between dimeric partners</note>
    </ligand>
</feature>